<dbReference type="AlphaFoldDB" id="A0A918WQL4"/>
<dbReference type="Pfam" id="PF01810">
    <property type="entry name" value="LysE"/>
    <property type="match status" value="1"/>
</dbReference>
<keyword evidence="2" id="KW-1003">Cell membrane</keyword>
<evidence type="ECO:0000256" key="4">
    <source>
        <dbReference type="ARBA" id="ARBA00022989"/>
    </source>
</evidence>
<organism evidence="7 8">
    <name type="scientific">Neogemmobacter tilapiae</name>
    <dbReference type="NCBI Taxonomy" id="875041"/>
    <lineage>
        <taxon>Bacteria</taxon>
        <taxon>Pseudomonadati</taxon>
        <taxon>Pseudomonadota</taxon>
        <taxon>Alphaproteobacteria</taxon>
        <taxon>Rhodobacterales</taxon>
        <taxon>Paracoccaceae</taxon>
        <taxon>Neogemmobacter</taxon>
    </lineage>
</organism>
<evidence type="ECO:0000313" key="8">
    <source>
        <dbReference type="Proteomes" id="UP000638981"/>
    </source>
</evidence>
<dbReference type="Proteomes" id="UP000638981">
    <property type="component" value="Unassembled WGS sequence"/>
</dbReference>
<keyword evidence="8" id="KW-1185">Reference proteome</keyword>
<dbReference type="RefSeq" id="WP_189413475.1">
    <property type="nucleotide sequence ID" value="NZ_BMYJ01000015.1"/>
</dbReference>
<keyword evidence="3 6" id="KW-0812">Transmembrane</keyword>
<dbReference type="GO" id="GO:0015171">
    <property type="term" value="F:amino acid transmembrane transporter activity"/>
    <property type="evidence" value="ECO:0007669"/>
    <property type="project" value="TreeGrafter"/>
</dbReference>
<dbReference type="InterPro" id="IPR001123">
    <property type="entry name" value="LeuE-type"/>
</dbReference>
<dbReference type="GO" id="GO:0033228">
    <property type="term" value="P:cysteine export across plasma membrane"/>
    <property type="evidence" value="ECO:0007669"/>
    <property type="project" value="TreeGrafter"/>
</dbReference>
<dbReference type="PANTHER" id="PTHR30086">
    <property type="entry name" value="ARGININE EXPORTER PROTEIN ARGO"/>
    <property type="match status" value="1"/>
</dbReference>
<dbReference type="EMBL" id="BMYJ01000015">
    <property type="protein sequence ID" value="GHC66966.1"/>
    <property type="molecule type" value="Genomic_DNA"/>
</dbReference>
<protein>
    <submittedName>
        <fullName evidence="7">Lysine transporter LysE</fullName>
    </submittedName>
</protein>
<evidence type="ECO:0000256" key="6">
    <source>
        <dbReference type="SAM" id="Phobius"/>
    </source>
</evidence>
<keyword evidence="4 6" id="KW-1133">Transmembrane helix</keyword>
<accession>A0A918WQL4</accession>
<feature type="transmembrane region" description="Helical" evidence="6">
    <location>
        <begin position="138"/>
        <end position="162"/>
    </location>
</feature>
<sequence>MSHELLLALLGFAFVTSITPGPNNIMLMTSGANFGFRRSLPHMLGVSLGHSLLVFLTGLGIGAAFRVFPVLDVVLKVAAVAYMLWLAWKILHAAAPGEGAEGGAPLTFVQAAAFQWVNPKGWAMALGATAAYAPGDTVWAYGLVALVFCSVNLPSVSVWTLAGQGVRQWLTTGGRLRLFNGVMAVLLVASLVPVICH</sequence>
<keyword evidence="5 6" id="KW-0472">Membrane</keyword>
<feature type="transmembrane region" description="Helical" evidence="6">
    <location>
        <begin position="174"/>
        <end position="195"/>
    </location>
</feature>
<gene>
    <name evidence="7" type="ORF">GCM10007315_34880</name>
</gene>
<name>A0A918WQL4_9RHOB</name>
<reference evidence="7" key="1">
    <citation type="journal article" date="2014" name="Int. J. Syst. Evol. Microbiol.">
        <title>Complete genome sequence of Corynebacterium casei LMG S-19264T (=DSM 44701T), isolated from a smear-ripened cheese.</title>
        <authorList>
            <consortium name="US DOE Joint Genome Institute (JGI-PGF)"/>
            <person name="Walter F."/>
            <person name="Albersmeier A."/>
            <person name="Kalinowski J."/>
            <person name="Ruckert C."/>
        </authorList>
    </citation>
    <scope>NUCLEOTIDE SEQUENCE</scope>
    <source>
        <strain evidence="7">KCTC 23310</strain>
    </source>
</reference>
<comment type="subcellular location">
    <subcellularLocation>
        <location evidence="1">Cell membrane</location>
        <topology evidence="1">Multi-pass membrane protein</topology>
    </subcellularLocation>
</comment>
<evidence type="ECO:0000256" key="5">
    <source>
        <dbReference type="ARBA" id="ARBA00023136"/>
    </source>
</evidence>
<dbReference type="GO" id="GO:0005886">
    <property type="term" value="C:plasma membrane"/>
    <property type="evidence" value="ECO:0007669"/>
    <property type="project" value="UniProtKB-SubCell"/>
</dbReference>
<comment type="caution">
    <text evidence="7">The sequence shown here is derived from an EMBL/GenBank/DDBJ whole genome shotgun (WGS) entry which is preliminary data.</text>
</comment>
<feature type="transmembrane region" description="Helical" evidence="6">
    <location>
        <begin position="44"/>
        <end position="63"/>
    </location>
</feature>
<proteinExistence type="predicted"/>
<evidence type="ECO:0000313" key="7">
    <source>
        <dbReference type="EMBL" id="GHC66966.1"/>
    </source>
</evidence>
<reference evidence="7" key="2">
    <citation type="submission" date="2020-09" db="EMBL/GenBank/DDBJ databases">
        <authorList>
            <person name="Sun Q."/>
            <person name="Kim S."/>
        </authorList>
    </citation>
    <scope>NUCLEOTIDE SEQUENCE</scope>
    <source>
        <strain evidence="7">KCTC 23310</strain>
    </source>
</reference>
<feature type="transmembrane region" description="Helical" evidence="6">
    <location>
        <begin position="70"/>
        <end position="88"/>
    </location>
</feature>
<evidence type="ECO:0000256" key="2">
    <source>
        <dbReference type="ARBA" id="ARBA00022475"/>
    </source>
</evidence>
<evidence type="ECO:0000256" key="3">
    <source>
        <dbReference type="ARBA" id="ARBA00022692"/>
    </source>
</evidence>
<evidence type="ECO:0000256" key="1">
    <source>
        <dbReference type="ARBA" id="ARBA00004651"/>
    </source>
</evidence>
<dbReference type="PANTHER" id="PTHR30086:SF20">
    <property type="entry name" value="ARGININE EXPORTER PROTEIN ARGO-RELATED"/>
    <property type="match status" value="1"/>
</dbReference>